<reference evidence="2 3" key="1">
    <citation type="journal article" date="2021" name="Elife">
        <title>Chloroplast acquisition without the gene transfer in kleptoplastic sea slugs, Plakobranchus ocellatus.</title>
        <authorList>
            <person name="Maeda T."/>
            <person name="Takahashi S."/>
            <person name="Yoshida T."/>
            <person name="Shimamura S."/>
            <person name="Takaki Y."/>
            <person name="Nagai Y."/>
            <person name="Toyoda A."/>
            <person name="Suzuki Y."/>
            <person name="Arimoto A."/>
            <person name="Ishii H."/>
            <person name="Satoh N."/>
            <person name="Nishiyama T."/>
            <person name="Hasebe M."/>
            <person name="Maruyama T."/>
            <person name="Minagawa J."/>
            <person name="Obokata J."/>
            <person name="Shigenobu S."/>
        </authorList>
    </citation>
    <scope>NUCLEOTIDE SEQUENCE [LARGE SCALE GENOMIC DNA]</scope>
</reference>
<evidence type="ECO:0000259" key="1">
    <source>
        <dbReference type="Pfam" id="PF20700"/>
    </source>
</evidence>
<dbReference type="AlphaFoldDB" id="A0AAV4J5L7"/>
<name>A0AAV4J5L7_9GAST</name>
<dbReference type="InterPro" id="IPR049012">
    <property type="entry name" value="Mutator_transp_dom"/>
</dbReference>
<feature type="domain" description="Mutator-like transposase" evidence="1">
    <location>
        <begin position="9"/>
        <end position="106"/>
    </location>
</feature>
<organism evidence="2 3">
    <name type="scientific">Elysia marginata</name>
    <dbReference type="NCBI Taxonomy" id="1093978"/>
    <lineage>
        <taxon>Eukaryota</taxon>
        <taxon>Metazoa</taxon>
        <taxon>Spiralia</taxon>
        <taxon>Lophotrochozoa</taxon>
        <taxon>Mollusca</taxon>
        <taxon>Gastropoda</taxon>
        <taxon>Heterobranchia</taxon>
        <taxon>Euthyneura</taxon>
        <taxon>Panpulmonata</taxon>
        <taxon>Sacoglossa</taxon>
        <taxon>Placobranchoidea</taxon>
        <taxon>Plakobranchidae</taxon>
        <taxon>Elysia</taxon>
    </lineage>
</organism>
<proteinExistence type="predicted"/>
<keyword evidence="3" id="KW-1185">Reference proteome</keyword>
<protein>
    <recommendedName>
        <fullName evidence="1">Mutator-like transposase domain-containing protein</fullName>
    </recommendedName>
</protein>
<gene>
    <name evidence="2" type="ORF">ElyMa_006827100</name>
</gene>
<comment type="caution">
    <text evidence="2">The sequence shown here is derived from an EMBL/GenBank/DDBJ whole genome shotgun (WGS) entry which is preliminary data.</text>
</comment>
<accession>A0AAV4J5L7</accession>
<evidence type="ECO:0000313" key="3">
    <source>
        <dbReference type="Proteomes" id="UP000762676"/>
    </source>
</evidence>
<dbReference type="Proteomes" id="UP000762676">
    <property type="component" value="Unassembled WGS sequence"/>
</dbReference>
<evidence type="ECO:0000313" key="2">
    <source>
        <dbReference type="EMBL" id="GFS17656.1"/>
    </source>
</evidence>
<dbReference type="EMBL" id="BMAT01013665">
    <property type="protein sequence ID" value="GFS17656.1"/>
    <property type="molecule type" value="Genomic_DNA"/>
</dbReference>
<dbReference type="Pfam" id="PF20700">
    <property type="entry name" value="Mutator"/>
    <property type="match status" value="1"/>
</dbReference>
<sequence length="106" mass="11971">MPTPFAKSDTVPYDDLEVEKRERVNHVAKRLGTALRKTVKNKRKAKIAIGGNGLGKLMQVKIGKLQKYYTRAIRSSDSVDGMRKSIWASYKHCASTNQHSQHEDCP</sequence>